<dbReference type="AlphaFoldDB" id="A0A5C6FKT0"/>
<dbReference type="InterPro" id="IPR013424">
    <property type="entry name" value="Ice-binding_C"/>
</dbReference>
<dbReference type="OrthoDB" id="7874461at2"/>
<feature type="signal peptide" evidence="1">
    <location>
        <begin position="1"/>
        <end position="21"/>
    </location>
</feature>
<sequence precursor="true">MKLTLLIAVIGTLFSGGQMHAAPVSLGATDVGSYTQHGAFHLRNEYAVGSFISNPNFEFRDYAIFDLSGINGTITSAVLRANSGGDVGRFEDVTISFHSYAGSIPALTAGTANFGDLASGNVYGSGTVSSGFPDNTDIDFNLNAVALIDLNLSSGLIAIAGSQPVATNSAGVFGDTPASGVTLILDVKAVPEPSSAILLIAAAGIVTRRSRRKT</sequence>
<accession>A0A5C6FKT0</accession>
<keyword evidence="1" id="KW-0732">Signal</keyword>
<keyword evidence="3" id="KW-1185">Reference proteome</keyword>
<proteinExistence type="predicted"/>
<evidence type="ECO:0008006" key="4">
    <source>
        <dbReference type="Google" id="ProtNLM"/>
    </source>
</evidence>
<evidence type="ECO:0000256" key="1">
    <source>
        <dbReference type="SAM" id="SignalP"/>
    </source>
</evidence>
<dbReference type="NCBIfam" id="TIGR02595">
    <property type="entry name" value="PEP_CTERM"/>
    <property type="match status" value="1"/>
</dbReference>
<organism evidence="2 3">
    <name type="scientific">Rubripirellula tenax</name>
    <dbReference type="NCBI Taxonomy" id="2528015"/>
    <lineage>
        <taxon>Bacteria</taxon>
        <taxon>Pseudomonadati</taxon>
        <taxon>Planctomycetota</taxon>
        <taxon>Planctomycetia</taxon>
        <taxon>Pirellulales</taxon>
        <taxon>Pirellulaceae</taxon>
        <taxon>Rubripirellula</taxon>
    </lineage>
</organism>
<protein>
    <recommendedName>
        <fullName evidence="4">PEP-CTERM protein-sorting domain-containing protein</fullName>
    </recommendedName>
</protein>
<evidence type="ECO:0000313" key="3">
    <source>
        <dbReference type="Proteomes" id="UP000318288"/>
    </source>
</evidence>
<dbReference type="Proteomes" id="UP000318288">
    <property type="component" value="Unassembled WGS sequence"/>
</dbReference>
<evidence type="ECO:0000313" key="2">
    <source>
        <dbReference type="EMBL" id="TWU60669.1"/>
    </source>
</evidence>
<comment type="caution">
    <text evidence="2">The sequence shown here is derived from an EMBL/GenBank/DDBJ whole genome shotgun (WGS) entry which is preliminary data.</text>
</comment>
<feature type="chain" id="PRO_5022883716" description="PEP-CTERM protein-sorting domain-containing protein" evidence="1">
    <location>
        <begin position="22"/>
        <end position="214"/>
    </location>
</feature>
<reference evidence="2 3" key="1">
    <citation type="submission" date="2019-02" db="EMBL/GenBank/DDBJ databases">
        <title>Deep-cultivation of Planctomycetes and their phenomic and genomic characterization uncovers novel biology.</title>
        <authorList>
            <person name="Wiegand S."/>
            <person name="Jogler M."/>
            <person name="Boedeker C."/>
            <person name="Pinto D."/>
            <person name="Vollmers J."/>
            <person name="Rivas-Marin E."/>
            <person name="Kohn T."/>
            <person name="Peeters S.H."/>
            <person name="Heuer A."/>
            <person name="Rast P."/>
            <person name="Oberbeckmann S."/>
            <person name="Bunk B."/>
            <person name="Jeske O."/>
            <person name="Meyerdierks A."/>
            <person name="Storesund J.E."/>
            <person name="Kallscheuer N."/>
            <person name="Luecker S."/>
            <person name="Lage O.M."/>
            <person name="Pohl T."/>
            <person name="Merkel B.J."/>
            <person name="Hornburger P."/>
            <person name="Mueller R.-W."/>
            <person name="Bruemmer F."/>
            <person name="Labrenz M."/>
            <person name="Spormann A.M."/>
            <person name="Op Den Camp H."/>
            <person name="Overmann J."/>
            <person name="Amann R."/>
            <person name="Jetten M.S.M."/>
            <person name="Mascher T."/>
            <person name="Medema M.H."/>
            <person name="Devos D.P."/>
            <person name="Kaster A.-K."/>
            <person name="Ovreas L."/>
            <person name="Rohde M."/>
            <person name="Galperin M.Y."/>
            <person name="Jogler C."/>
        </authorList>
    </citation>
    <scope>NUCLEOTIDE SEQUENCE [LARGE SCALE GENOMIC DNA]</scope>
    <source>
        <strain evidence="2 3">Poly51</strain>
    </source>
</reference>
<gene>
    <name evidence="2" type="ORF">Poly51_09490</name>
</gene>
<dbReference type="EMBL" id="SJPW01000001">
    <property type="protein sequence ID" value="TWU60669.1"/>
    <property type="molecule type" value="Genomic_DNA"/>
</dbReference>
<name>A0A5C6FKT0_9BACT</name>